<accession>A0ABS6JG75</accession>
<dbReference type="Proteomes" id="UP000784880">
    <property type="component" value="Unassembled WGS sequence"/>
</dbReference>
<keyword evidence="2" id="KW-1185">Reference proteome</keyword>
<evidence type="ECO:0008006" key="3">
    <source>
        <dbReference type="Google" id="ProtNLM"/>
    </source>
</evidence>
<evidence type="ECO:0000313" key="1">
    <source>
        <dbReference type="EMBL" id="MBU9712697.1"/>
    </source>
</evidence>
<proteinExistence type="predicted"/>
<sequence>MSRKSTVMKRCQKCGQEKSLSDFHRNRTKSDGHNGICSSCQAEVNRK</sequence>
<organism evidence="1 2">
    <name type="scientific">Evansella tamaricis</name>
    <dbReference type="NCBI Taxonomy" id="2069301"/>
    <lineage>
        <taxon>Bacteria</taxon>
        <taxon>Bacillati</taxon>
        <taxon>Bacillota</taxon>
        <taxon>Bacilli</taxon>
        <taxon>Bacillales</taxon>
        <taxon>Bacillaceae</taxon>
        <taxon>Evansella</taxon>
    </lineage>
</organism>
<dbReference type="RefSeq" id="WP_217066872.1">
    <property type="nucleotide sequence ID" value="NZ_JAHQCS010000107.1"/>
</dbReference>
<dbReference type="EMBL" id="JAHQCS010000107">
    <property type="protein sequence ID" value="MBU9712697.1"/>
    <property type="molecule type" value="Genomic_DNA"/>
</dbReference>
<protein>
    <recommendedName>
        <fullName evidence="3">DUF5679 domain-containing protein</fullName>
    </recommendedName>
</protein>
<reference evidence="1 2" key="1">
    <citation type="submission" date="2021-06" db="EMBL/GenBank/DDBJ databases">
        <title>Bacillus sp. RD4P76, an endophyte from a halophyte.</title>
        <authorList>
            <person name="Sun J.-Q."/>
        </authorList>
    </citation>
    <scope>NUCLEOTIDE SEQUENCE [LARGE SCALE GENOMIC DNA]</scope>
    <source>
        <strain evidence="1 2">CGMCC 1.15917</strain>
    </source>
</reference>
<comment type="caution">
    <text evidence="1">The sequence shown here is derived from an EMBL/GenBank/DDBJ whole genome shotgun (WGS) entry which is preliminary data.</text>
</comment>
<name>A0ABS6JG75_9BACI</name>
<evidence type="ECO:0000313" key="2">
    <source>
        <dbReference type="Proteomes" id="UP000784880"/>
    </source>
</evidence>
<gene>
    <name evidence="1" type="ORF">KS419_13180</name>
</gene>